<sequence>MDNLEYEKLLKSSQTPLSKHNGLLTSSNVVTDLGNASPKKSIHYPCEYSSSKVLQPAKPYSVKNLPHDPLIPNNFNDLFLPIFTQLDTQKVTSTLNLEKPRTNSINLSINSQNINQNASSAIFPFSSLASLDSSHKPQADIVADSTISNFSSPDKKHINLIALQTYNKSNPFTNLEQNMNFLNLPENSYKQSIDSTLNDNAQFKIMYPQHIQTIIETEKNQIQLSKLSCNLNNPLPDSSFHYTPELPNPSSFFNMASKNLEHISSNSILSSNILFNQNIKESVYLNQTADIQESEYFSLSQYRPLKHNDIMMKKFFKDQYSLGSTFKPQKITLNHVKKINSDTIFFQQPSKNHFDDLYPADSNTKSTYTNNSKMELNLLSATKNFTNDQNAHQRYHTIYRDAQYNAEVRIVTPQVISDVLFGPATQKKEEARLRCEQQFYETSGSGFLFRKILTCLQYINTADNDRVEAYALCALHTSQGYCKTVTHQLWRLTRVFARSTDKVHASIMRQPLSIEILMESREWKRFSQNLTFRISKTLHLSTALLQHNDLMRPQTIFSEFVTLRLLLRLLDSYLSSADCLQELKSLQIVIEQAKLSPILNWYITIVIVVDCVRKQVHSSVLNHWLSLEQSIFSKVRILEHTDSPLSKVRAQQLKILHEMSRVSFSSLRNAQMAKFSLALEKSDYMLDLFEQKRIANTNTAQSFREGRSCAWAIGSEGYSEIQCIDVLLEMAESVERRLEFMFGNLALDARWRIWTSTCNYCLPKNLNYSSSYLEPEKDNLHPLKSSNKCSDFDQNICFNDPNNHKSNNLSSFQTLDPFYHQQKMKLSKKHDMPYYSPLQKDRRSSIYPQTQYSDNKCNSSRNNMDSGHNIFNPFLNFAKNNDKTASDVKGEEFIDSTHIHSDDKNYENCDDSSSVFLSKYQQRVQLIKHLFIMRQEATKSAGPRALAYVSMYQQLCSDVISKKL</sequence>
<reference evidence="1 2" key="1">
    <citation type="journal article" date="2018" name="MBio">
        <title>Comparative Genomics Reveals the Core Gene Toolbox for the Fungus-Insect Symbiosis.</title>
        <authorList>
            <person name="Wang Y."/>
            <person name="Stata M."/>
            <person name="Wang W."/>
            <person name="Stajich J.E."/>
            <person name="White M.M."/>
            <person name="Moncalvo J.M."/>
        </authorList>
    </citation>
    <scope>NUCLEOTIDE SEQUENCE [LARGE SCALE GENOMIC DNA]</scope>
    <source>
        <strain evidence="1 2">SWE-8-4</strain>
    </source>
</reference>
<accession>A0A2T9YPX1</accession>
<name>A0A2T9YPX1_9FUNG</name>
<keyword evidence="2" id="KW-1185">Reference proteome</keyword>
<gene>
    <name evidence="1" type="ORF">BB561_002565</name>
</gene>
<organism evidence="1 2">
    <name type="scientific">Smittium simulii</name>
    <dbReference type="NCBI Taxonomy" id="133385"/>
    <lineage>
        <taxon>Eukaryota</taxon>
        <taxon>Fungi</taxon>
        <taxon>Fungi incertae sedis</taxon>
        <taxon>Zoopagomycota</taxon>
        <taxon>Kickxellomycotina</taxon>
        <taxon>Harpellomycetes</taxon>
        <taxon>Harpellales</taxon>
        <taxon>Legeriomycetaceae</taxon>
        <taxon>Smittium</taxon>
    </lineage>
</organism>
<protein>
    <submittedName>
        <fullName evidence="1">Uncharacterized protein</fullName>
    </submittedName>
</protein>
<dbReference type="AlphaFoldDB" id="A0A2T9YPX1"/>
<proteinExistence type="predicted"/>
<comment type="caution">
    <text evidence="1">The sequence shown here is derived from an EMBL/GenBank/DDBJ whole genome shotgun (WGS) entry which is preliminary data.</text>
</comment>
<evidence type="ECO:0000313" key="1">
    <source>
        <dbReference type="EMBL" id="PVU94403.1"/>
    </source>
</evidence>
<dbReference type="OrthoDB" id="5593883at2759"/>
<dbReference type="Proteomes" id="UP000245383">
    <property type="component" value="Unassembled WGS sequence"/>
</dbReference>
<dbReference type="EMBL" id="MBFR01000092">
    <property type="protein sequence ID" value="PVU94403.1"/>
    <property type="molecule type" value="Genomic_DNA"/>
</dbReference>
<evidence type="ECO:0000313" key="2">
    <source>
        <dbReference type="Proteomes" id="UP000245383"/>
    </source>
</evidence>